<reference evidence="1 2" key="1">
    <citation type="submission" date="2018-06" db="EMBL/GenBank/DDBJ databases">
        <title>Bacteria isolated from soil of Wuhan.</title>
        <authorList>
            <person name="Xiang W."/>
            <person name="Huang C."/>
        </authorList>
    </citation>
    <scope>NUCLEOTIDE SEQUENCE [LARGE SCALE GENOMIC DNA]</scope>
    <source>
        <strain evidence="2">xwS4</strain>
    </source>
</reference>
<protein>
    <submittedName>
        <fullName evidence="1">Uncharacterized protein</fullName>
    </submittedName>
</protein>
<dbReference type="RefSeq" id="WP_179052597.1">
    <property type="nucleotide sequence ID" value="NZ_QJRE01000096.1"/>
</dbReference>
<evidence type="ECO:0000313" key="2">
    <source>
        <dbReference type="Proteomes" id="UP000704738"/>
    </source>
</evidence>
<dbReference type="Proteomes" id="UP000704738">
    <property type="component" value="Unassembled WGS sequence"/>
</dbReference>
<dbReference type="AlphaFoldDB" id="A0ABD6MVG5"/>
<gene>
    <name evidence="1" type="ORF">DM819_06670</name>
</gene>
<evidence type="ECO:0000313" key="1">
    <source>
        <dbReference type="EMBL" id="NWL45558.1"/>
    </source>
</evidence>
<dbReference type="EMBL" id="QJRE01000096">
    <property type="protein sequence ID" value="NWL45558.1"/>
    <property type="molecule type" value="Genomic_DNA"/>
</dbReference>
<name>A0ABD6MVG5_9PSED</name>
<organism evidence="1 2">
    <name type="scientific">Pseudomonas hunanensis</name>
    <dbReference type="NCBI Taxonomy" id="1247546"/>
    <lineage>
        <taxon>Bacteria</taxon>
        <taxon>Pseudomonadati</taxon>
        <taxon>Pseudomonadota</taxon>
        <taxon>Gammaproteobacteria</taxon>
        <taxon>Pseudomonadales</taxon>
        <taxon>Pseudomonadaceae</taxon>
        <taxon>Pseudomonas</taxon>
    </lineage>
</organism>
<accession>A0ABD6MVG5</accession>
<proteinExistence type="predicted"/>
<sequence>MIDTVAVEYHGKRHSDFDLLRILKAESQGFVLPVTAYLTGVFINARAAVGVVFGHVRKDSLGRFADGHIIRTSDILEVAREGRFWVLITEHSRYVVATFRPDGGRQSLREYKRFAGDSNHLTPSRLQ</sequence>
<comment type="caution">
    <text evidence="1">The sequence shown here is derived from an EMBL/GenBank/DDBJ whole genome shotgun (WGS) entry which is preliminary data.</text>
</comment>